<sequence>MLRNINQSEKFITLDIIEGPLITTEELKPLDEKIKSDLKKFGISHFLICTVMTHHSTDQESVSVLIGADYRDAMRFLWMHDDSNLLNLKVQIYRMCRVMFGAKFSPFLLSACIKHHLKKFESGYPKTVELLSNYMYVDDFICGTDTGREAIEQNETEKRRDSVSFCDSSAKVLGLEWNTHNDVFSFSAQDIIEFIEGNQQTKLYVLKADSKIFDLLVFLNPSEIQAKVLLKDLWLTAIDWDKPIPAELLSKWIKWYGQLKELQEVQITRWYSCTDVDTSHD</sequence>
<dbReference type="InterPro" id="IPR043502">
    <property type="entry name" value="DNA/RNA_pol_sf"/>
</dbReference>
<accession>A0A8T0EVC6</accession>
<dbReference type="PANTHER" id="PTHR47331">
    <property type="entry name" value="PHD-TYPE DOMAIN-CONTAINING PROTEIN"/>
    <property type="match status" value="1"/>
</dbReference>
<evidence type="ECO:0008006" key="3">
    <source>
        <dbReference type="Google" id="ProtNLM"/>
    </source>
</evidence>
<dbReference type="PANTHER" id="PTHR47331:SF5">
    <property type="entry name" value="RIBONUCLEASE H"/>
    <property type="match status" value="1"/>
</dbReference>
<evidence type="ECO:0000313" key="2">
    <source>
        <dbReference type="Proteomes" id="UP000807504"/>
    </source>
</evidence>
<dbReference type="SUPFAM" id="SSF56672">
    <property type="entry name" value="DNA/RNA polymerases"/>
    <property type="match status" value="1"/>
</dbReference>
<reference evidence="1" key="1">
    <citation type="journal article" date="2020" name="bioRxiv">
        <title>Chromosome-level reference genome of the European wasp spider Argiope bruennichi: a resource for studies on range expansion and evolutionary adaptation.</title>
        <authorList>
            <person name="Sheffer M.M."/>
            <person name="Hoppe A."/>
            <person name="Krehenwinkel H."/>
            <person name="Uhl G."/>
            <person name="Kuss A.W."/>
            <person name="Jensen L."/>
            <person name="Jensen C."/>
            <person name="Gillespie R.G."/>
            <person name="Hoff K.J."/>
            <person name="Prost S."/>
        </authorList>
    </citation>
    <scope>NUCLEOTIDE SEQUENCE</scope>
</reference>
<keyword evidence="2" id="KW-1185">Reference proteome</keyword>
<dbReference type="AlphaFoldDB" id="A0A8T0EVC6"/>
<dbReference type="InterPro" id="IPR008042">
    <property type="entry name" value="Retrotrans_Pao"/>
</dbReference>
<reference evidence="1" key="2">
    <citation type="submission" date="2020-06" db="EMBL/GenBank/DDBJ databases">
        <authorList>
            <person name="Sheffer M."/>
        </authorList>
    </citation>
    <scope>NUCLEOTIDE SEQUENCE</scope>
</reference>
<protein>
    <recommendedName>
        <fullName evidence="3">Reverse transcriptase domain-containing protein</fullName>
    </recommendedName>
</protein>
<comment type="caution">
    <text evidence="1">The sequence shown here is derived from an EMBL/GenBank/DDBJ whole genome shotgun (WGS) entry which is preliminary data.</text>
</comment>
<dbReference type="EMBL" id="JABXBU010002072">
    <property type="protein sequence ID" value="KAF8777989.1"/>
    <property type="molecule type" value="Genomic_DNA"/>
</dbReference>
<dbReference type="GO" id="GO:0071897">
    <property type="term" value="P:DNA biosynthetic process"/>
    <property type="evidence" value="ECO:0007669"/>
    <property type="project" value="UniProtKB-ARBA"/>
</dbReference>
<evidence type="ECO:0000313" key="1">
    <source>
        <dbReference type="EMBL" id="KAF8777989.1"/>
    </source>
</evidence>
<proteinExistence type="predicted"/>
<gene>
    <name evidence="1" type="ORF">HNY73_014766</name>
</gene>
<dbReference type="Pfam" id="PF05380">
    <property type="entry name" value="Peptidase_A17"/>
    <property type="match status" value="1"/>
</dbReference>
<dbReference type="Proteomes" id="UP000807504">
    <property type="component" value="Unassembled WGS sequence"/>
</dbReference>
<organism evidence="1 2">
    <name type="scientific">Argiope bruennichi</name>
    <name type="common">Wasp spider</name>
    <name type="synonym">Aranea bruennichi</name>
    <dbReference type="NCBI Taxonomy" id="94029"/>
    <lineage>
        <taxon>Eukaryota</taxon>
        <taxon>Metazoa</taxon>
        <taxon>Ecdysozoa</taxon>
        <taxon>Arthropoda</taxon>
        <taxon>Chelicerata</taxon>
        <taxon>Arachnida</taxon>
        <taxon>Araneae</taxon>
        <taxon>Araneomorphae</taxon>
        <taxon>Entelegynae</taxon>
        <taxon>Araneoidea</taxon>
        <taxon>Araneidae</taxon>
        <taxon>Argiope</taxon>
    </lineage>
</organism>
<name>A0A8T0EVC6_ARGBR</name>